<dbReference type="GO" id="GO:0031267">
    <property type="term" value="F:small GTPase binding"/>
    <property type="evidence" value="ECO:0007669"/>
    <property type="project" value="TreeGrafter"/>
</dbReference>
<dbReference type="GO" id="GO:0046983">
    <property type="term" value="F:protein dimerization activity"/>
    <property type="evidence" value="ECO:0007669"/>
    <property type="project" value="InterPro"/>
</dbReference>
<dbReference type="InterPro" id="IPR021563">
    <property type="entry name" value="RILP_dimer"/>
</dbReference>
<dbReference type="PROSITE" id="PS51777">
    <property type="entry name" value="RH2"/>
    <property type="match status" value="1"/>
</dbReference>
<organism evidence="8">
    <name type="scientific">Xenopsylla cheopis</name>
    <name type="common">Oriental rat flea</name>
    <name type="synonym">Pulex cheopis</name>
    <dbReference type="NCBI Taxonomy" id="163159"/>
    <lineage>
        <taxon>Eukaryota</taxon>
        <taxon>Metazoa</taxon>
        <taxon>Ecdysozoa</taxon>
        <taxon>Arthropoda</taxon>
        <taxon>Hexapoda</taxon>
        <taxon>Insecta</taxon>
        <taxon>Pterygota</taxon>
        <taxon>Neoptera</taxon>
        <taxon>Endopterygota</taxon>
        <taxon>Siphonaptera</taxon>
        <taxon>Pulicidae</taxon>
        <taxon>Xenopsyllinae</taxon>
        <taxon>Xenopsylla</taxon>
    </lineage>
</organism>
<dbReference type="Pfam" id="PF11461">
    <property type="entry name" value="RILP"/>
    <property type="match status" value="1"/>
</dbReference>
<evidence type="ECO:0000256" key="4">
    <source>
        <dbReference type="SAM" id="Coils"/>
    </source>
</evidence>
<feature type="domain" description="RH1" evidence="6">
    <location>
        <begin position="11"/>
        <end position="99"/>
    </location>
</feature>
<evidence type="ECO:0000259" key="6">
    <source>
        <dbReference type="PROSITE" id="PS51776"/>
    </source>
</evidence>
<keyword evidence="1" id="KW-0813">Transport</keyword>
<evidence type="ECO:0000313" key="8">
    <source>
        <dbReference type="EMBL" id="NOV48380.1"/>
    </source>
</evidence>
<name>A0A6M2DRV6_XENCH</name>
<feature type="domain" description="RH2" evidence="7">
    <location>
        <begin position="264"/>
        <end position="339"/>
    </location>
</feature>
<evidence type="ECO:0000256" key="2">
    <source>
        <dbReference type="ARBA" id="ARBA00022927"/>
    </source>
</evidence>
<dbReference type="GO" id="GO:0005737">
    <property type="term" value="C:cytoplasm"/>
    <property type="evidence" value="ECO:0007669"/>
    <property type="project" value="TreeGrafter"/>
</dbReference>
<feature type="region of interest" description="Disordered" evidence="5">
    <location>
        <begin position="296"/>
        <end position="330"/>
    </location>
</feature>
<feature type="region of interest" description="Disordered" evidence="5">
    <location>
        <begin position="343"/>
        <end position="386"/>
    </location>
</feature>
<evidence type="ECO:0000256" key="3">
    <source>
        <dbReference type="ARBA" id="ARBA00023054"/>
    </source>
</evidence>
<dbReference type="InterPro" id="IPR034743">
    <property type="entry name" value="RH1"/>
</dbReference>
<dbReference type="InterPro" id="IPR034744">
    <property type="entry name" value="RH2"/>
</dbReference>
<dbReference type="PANTHER" id="PTHR21502:SF4">
    <property type="entry name" value="RILP-LIKE PROTEIN HOMOLOG"/>
    <property type="match status" value="1"/>
</dbReference>
<dbReference type="AlphaFoldDB" id="A0A6M2DRV6"/>
<dbReference type="PROSITE" id="PS51776">
    <property type="entry name" value="RH1"/>
    <property type="match status" value="1"/>
</dbReference>
<feature type="compositionally biased region" description="Gly residues" evidence="5">
    <location>
        <begin position="347"/>
        <end position="358"/>
    </location>
</feature>
<keyword evidence="2" id="KW-0653">Protein transport</keyword>
<dbReference type="GO" id="GO:0036064">
    <property type="term" value="C:ciliary basal body"/>
    <property type="evidence" value="ECO:0007669"/>
    <property type="project" value="TreeGrafter"/>
</dbReference>
<dbReference type="InterPro" id="IPR051241">
    <property type="entry name" value="DZIP_RILPL"/>
</dbReference>
<dbReference type="GO" id="GO:0015031">
    <property type="term" value="P:protein transport"/>
    <property type="evidence" value="ECO:0007669"/>
    <property type="project" value="UniProtKB-KW"/>
</dbReference>
<dbReference type="GO" id="GO:0051959">
    <property type="term" value="F:dynein light intermediate chain binding"/>
    <property type="evidence" value="ECO:0007669"/>
    <property type="project" value="TreeGrafter"/>
</dbReference>
<dbReference type="Gene3D" id="1.20.58.1770">
    <property type="match status" value="1"/>
</dbReference>
<feature type="coiled-coil region" evidence="4">
    <location>
        <begin position="62"/>
        <end position="207"/>
    </location>
</feature>
<dbReference type="Pfam" id="PF09744">
    <property type="entry name" value="RH1"/>
    <property type="match status" value="1"/>
</dbReference>
<dbReference type="GO" id="GO:0060271">
    <property type="term" value="P:cilium assembly"/>
    <property type="evidence" value="ECO:0007669"/>
    <property type="project" value="TreeGrafter"/>
</dbReference>
<evidence type="ECO:0000256" key="5">
    <source>
        <dbReference type="SAM" id="MobiDB-lite"/>
    </source>
</evidence>
<dbReference type="EMBL" id="GIIL01004654">
    <property type="protein sequence ID" value="NOV48380.1"/>
    <property type="molecule type" value="Transcribed_RNA"/>
</dbReference>
<sequence length="386" mass="43826">MPFPIRDRYTNFKMSESDYCDGISVVDVYDIASDIGKECEKIIDNYGADAVTGLMPKVINTLELLEALATRNERENTTLQELTCKISQLENEKLEKAEYRQRFEKELEAIEEQWRGESQELVSVVNRLQEENKRLSQARAGAEVKEPIAETSSADGQMLQRLRNLVDKQRDELRKKENELQKQSTDIENLTSQVDRMNSAAKESRRRQRLLQAQVGALCEERADFLARLLDQNREIGSLRKGLGLAQKENEDLTKFQDENDPLRPRFTTAELKEILHERNELKTKVSELEEELEVFRPKPNELSDSLAQDEDAPVQGPLPCEPDDAPWKKTSETGIRKFFRKIFSESGGGGGSGGGSGFPRRSLSTLSKMALSAGNQQHNDDDCQL</sequence>
<dbReference type="FunFam" id="1.20.58.1770:FF:000005">
    <property type="entry name" value="RILP-like protein homolog isoform X1"/>
    <property type="match status" value="1"/>
</dbReference>
<dbReference type="Gene3D" id="6.10.230.10">
    <property type="match status" value="1"/>
</dbReference>
<accession>A0A6M2DRV6</accession>
<reference evidence="8" key="1">
    <citation type="submission" date="2020-03" db="EMBL/GenBank/DDBJ databases">
        <title>Transcriptomic Profiling of the Digestive Tract of the Rat Flea, Xenopsylla cheopis, Following Blood Feeding and Infection with Yersinia pestis.</title>
        <authorList>
            <person name="Bland D.M."/>
            <person name="Martens C.A."/>
            <person name="Virtaneva K."/>
            <person name="Kanakabandi K."/>
            <person name="Long D."/>
            <person name="Rosenke R."/>
            <person name="Saturday G.A."/>
            <person name="Hoyt F.H."/>
            <person name="Bruno D.P."/>
            <person name="Ribeiro J.M.C."/>
            <person name="Hinnebusch J."/>
        </authorList>
    </citation>
    <scope>NUCLEOTIDE SEQUENCE</scope>
</reference>
<evidence type="ECO:0000259" key="7">
    <source>
        <dbReference type="PROSITE" id="PS51777"/>
    </source>
</evidence>
<proteinExistence type="predicted"/>
<dbReference type="SUPFAM" id="SSF161256">
    <property type="entry name" value="RILP dimerisation region"/>
    <property type="match status" value="1"/>
</dbReference>
<dbReference type="CDD" id="cd14445">
    <property type="entry name" value="RILP-like"/>
    <property type="match status" value="1"/>
</dbReference>
<dbReference type="PANTHER" id="PTHR21502">
    <property type="entry name" value="ZINC FINGER PROTEIN DZIP1"/>
    <property type="match status" value="1"/>
</dbReference>
<protein>
    <submittedName>
        <fullName evidence="8">Putative rab</fullName>
    </submittedName>
</protein>
<keyword evidence="3 4" id="KW-0175">Coiled coil</keyword>
<feature type="compositionally biased region" description="Polar residues" evidence="5">
    <location>
        <begin position="363"/>
        <end position="378"/>
    </location>
</feature>
<evidence type="ECO:0000256" key="1">
    <source>
        <dbReference type="ARBA" id="ARBA00022448"/>
    </source>
</evidence>